<gene>
    <name evidence="2" type="ORF">SAMN05216200_11126</name>
</gene>
<evidence type="ECO:0000313" key="3">
    <source>
        <dbReference type="Proteomes" id="UP000184066"/>
    </source>
</evidence>
<feature type="compositionally biased region" description="Basic and acidic residues" evidence="1">
    <location>
        <begin position="104"/>
        <end position="115"/>
    </location>
</feature>
<dbReference type="OrthoDB" id="9807941at2"/>
<reference evidence="2 3" key="1">
    <citation type="submission" date="2016-12" db="EMBL/GenBank/DDBJ databases">
        <authorList>
            <person name="Song W.-J."/>
            <person name="Kurnit D.M."/>
        </authorList>
    </citation>
    <scope>NUCLEOTIDE SEQUENCE [LARGE SCALE GENOMIC DNA]</scope>
    <source>
        <strain evidence="2 3">CGMCC 1.10808</strain>
    </source>
</reference>
<feature type="compositionally biased region" description="Basic and acidic residues" evidence="1">
    <location>
        <begin position="80"/>
        <end position="97"/>
    </location>
</feature>
<feature type="region of interest" description="Disordered" evidence="1">
    <location>
        <begin position="75"/>
        <end position="138"/>
    </location>
</feature>
<organism evidence="2 3">
    <name type="scientific">Oceanicella actignis</name>
    <dbReference type="NCBI Taxonomy" id="1189325"/>
    <lineage>
        <taxon>Bacteria</taxon>
        <taxon>Pseudomonadati</taxon>
        <taxon>Pseudomonadota</taxon>
        <taxon>Alphaproteobacteria</taxon>
        <taxon>Rhodobacterales</taxon>
        <taxon>Paracoccaceae</taxon>
        <taxon>Oceanicella</taxon>
    </lineage>
</organism>
<dbReference type="RefSeq" id="WP_072748219.1">
    <property type="nucleotide sequence ID" value="NZ_FOHL01000010.1"/>
</dbReference>
<protein>
    <submittedName>
        <fullName evidence="2">Predicted 5' DNA nuclease, flap endonuclease-1-like, helix-3-turn-helix (H3TH) domain</fullName>
    </submittedName>
</protein>
<sequence>MTFDAPFGVSLTKRDDETALEYVLSFSPMAPFFGVPWRFGAMWSLTLAPGQTPFARAAEEKAADEAVEDAVIVAEPAEPAARDEAAPVEAPREEAARDQAACDDAPRPEAPRDDAQPAAAPAAPPAADPEGAPEADLFGVVAAQGKPADDLKRIKGIGPKLQEELAALGIRTFAQLGALDEEGLAQLNARLTAVRGLRPEAIEEARRLAAEG</sequence>
<proteinExistence type="predicted"/>
<keyword evidence="2" id="KW-0540">Nuclease</keyword>
<keyword evidence="3" id="KW-1185">Reference proteome</keyword>
<dbReference type="EMBL" id="FRDL01000011">
    <property type="protein sequence ID" value="SHN75328.1"/>
    <property type="molecule type" value="Genomic_DNA"/>
</dbReference>
<keyword evidence="2" id="KW-0378">Hydrolase</keyword>
<dbReference type="Gene3D" id="1.10.150.20">
    <property type="entry name" value="5' to 3' exonuclease, C-terminal subdomain"/>
    <property type="match status" value="1"/>
</dbReference>
<dbReference type="Proteomes" id="UP000184066">
    <property type="component" value="Unassembled WGS sequence"/>
</dbReference>
<accession>A0A1M7TX85</accession>
<evidence type="ECO:0000256" key="1">
    <source>
        <dbReference type="SAM" id="MobiDB-lite"/>
    </source>
</evidence>
<evidence type="ECO:0000313" key="2">
    <source>
        <dbReference type="EMBL" id="SHN75328.1"/>
    </source>
</evidence>
<dbReference type="GO" id="GO:0004519">
    <property type="term" value="F:endonuclease activity"/>
    <property type="evidence" value="ECO:0007669"/>
    <property type="project" value="UniProtKB-KW"/>
</dbReference>
<name>A0A1M7TX85_9RHOB</name>
<dbReference type="AlphaFoldDB" id="A0A1M7TX85"/>
<keyword evidence="2" id="KW-0255">Endonuclease</keyword>